<dbReference type="Proteomes" id="UP000789405">
    <property type="component" value="Unassembled WGS sequence"/>
</dbReference>
<sequence>MVTDQNHSYIDKHDSSSSTRIFGLDEQNAKVYSVLSREIGALDKKLDNYHSEYNSLKKAVKRLERDVGTQKIELDDLDECVDRETVVDLIHEIIPSLINEKGKSSSDSSNSSEEFDSVKTGSGENNLEKTILALSNELQKMRTEAEWRNETASQAGSNRFSSTSHVSMGQYFEYTDEYETYWVEFTALFNNRRKRESRSPTQMYNILSIEIGLSASTLASFYRHQKSPRRTSVDKIIEWVEKEGNKK</sequence>
<evidence type="ECO:0000256" key="1">
    <source>
        <dbReference type="SAM" id="Coils"/>
    </source>
</evidence>
<reference evidence="3" key="1">
    <citation type="submission" date="2021-06" db="EMBL/GenBank/DDBJ databases">
        <authorList>
            <person name="Kallberg Y."/>
            <person name="Tangrot J."/>
            <person name="Rosling A."/>
        </authorList>
    </citation>
    <scope>NUCLEOTIDE SEQUENCE</scope>
    <source>
        <strain evidence="3">MA453B</strain>
    </source>
</reference>
<comment type="caution">
    <text evidence="3">The sequence shown here is derived from an EMBL/GenBank/DDBJ whole genome shotgun (WGS) entry which is preliminary data.</text>
</comment>
<name>A0A9N9CWV4_9GLOM</name>
<protein>
    <submittedName>
        <fullName evidence="3">24343_t:CDS:1</fullName>
    </submittedName>
</protein>
<organism evidence="3 4">
    <name type="scientific">Dentiscutata erythropus</name>
    <dbReference type="NCBI Taxonomy" id="1348616"/>
    <lineage>
        <taxon>Eukaryota</taxon>
        <taxon>Fungi</taxon>
        <taxon>Fungi incertae sedis</taxon>
        <taxon>Mucoromycota</taxon>
        <taxon>Glomeromycotina</taxon>
        <taxon>Glomeromycetes</taxon>
        <taxon>Diversisporales</taxon>
        <taxon>Gigasporaceae</taxon>
        <taxon>Dentiscutata</taxon>
    </lineage>
</organism>
<dbReference type="EMBL" id="CAJVPY010004283">
    <property type="protein sequence ID" value="CAG8614927.1"/>
    <property type="molecule type" value="Genomic_DNA"/>
</dbReference>
<gene>
    <name evidence="3" type="ORF">DERYTH_LOCUS8335</name>
</gene>
<proteinExistence type="predicted"/>
<evidence type="ECO:0000313" key="4">
    <source>
        <dbReference type="Proteomes" id="UP000789405"/>
    </source>
</evidence>
<dbReference type="OrthoDB" id="2400707at2759"/>
<keyword evidence="1" id="KW-0175">Coiled coil</keyword>
<feature type="region of interest" description="Disordered" evidence="2">
    <location>
        <begin position="100"/>
        <end position="123"/>
    </location>
</feature>
<evidence type="ECO:0000256" key="2">
    <source>
        <dbReference type="SAM" id="MobiDB-lite"/>
    </source>
</evidence>
<feature type="compositionally biased region" description="Polar residues" evidence="2">
    <location>
        <begin position="150"/>
        <end position="162"/>
    </location>
</feature>
<evidence type="ECO:0000313" key="3">
    <source>
        <dbReference type="EMBL" id="CAG8614927.1"/>
    </source>
</evidence>
<feature type="coiled-coil region" evidence="1">
    <location>
        <begin position="46"/>
        <end position="73"/>
    </location>
</feature>
<feature type="region of interest" description="Disordered" evidence="2">
    <location>
        <begin position="143"/>
        <end position="162"/>
    </location>
</feature>
<keyword evidence="4" id="KW-1185">Reference proteome</keyword>
<accession>A0A9N9CWV4</accession>
<feature type="non-terminal residue" evidence="3">
    <location>
        <position position="247"/>
    </location>
</feature>
<dbReference type="AlphaFoldDB" id="A0A9N9CWV4"/>